<evidence type="ECO:0000256" key="1">
    <source>
        <dbReference type="ARBA" id="ARBA00023098"/>
    </source>
</evidence>
<feature type="active site" description="Nucleophile" evidence="2">
    <location>
        <position position="46"/>
    </location>
</feature>
<dbReference type="Proteomes" id="UP000467148">
    <property type="component" value="Chromosome"/>
</dbReference>
<name>A0A7I7T3P0_9MYCO</name>
<organism evidence="6 7">
    <name type="scientific">Mycolicibacterium helvum</name>
    <dbReference type="NCBI Taxonomy" id="1534349"/>
    <lineage>
        <taxon>Bacteria</taxon>
        <taxon>Bacillati</taxon>
        <taxon>Actinomycetota</taxon>
        <taxon>Actinomycetes</taxon>
        <taxon>Mycobacteriales</taxon>
        <taxon>Mycobacteriaceae</taxon>
        <taxon>Mycolicibacterium</taxon>
    </lineage>
</organism>
<feature type="short sequence motif" description="GXSXG" evidence="2">
    <location>
        <begin position="44"/>
        <end position="48"/>
    </location>
</feature>
<dbReference type="GO" id="GO:0016042">
    <property type="term" value="P:lipid catabolic process"/>
    <property type="evidence" value="ECO:0007669"/>
    <property type="project" value="UniProtKB-UniRule"/>
</dbReference>
<evidence type="ECO:0000256" key="3">
    <source>
        <dbReference type="SAM" id="MobiDB-lite"/>
    </source>
</evidence>
<dbReference type="RefSeq" id="WP_163746569.1">
    <property type="nucleotide sequence ID" value="NZ_AP022596.1"/>
</dbReference>
<feature type="domain" description="PNPLA" evidence="5">
    <location>
        <begin position="14"/>
        <end position="401"/>
    </location>
</feature>
<keyword evidence="2" id="KW-0442">Lipid degradation</keyword>
<feature type="active site" description="Proton acceptor" evidence="2">
    <location>
        <position position="388"/>
    </location>
</feature>
<dbReference type="Gene3D" id="3.40.1090.10">
    <property type="entry name" value="Cytosolic phospholipase A2 catalytic domain"/>
    <property type="match status" value="1"/>
</dbReference>
<keyword evidence="4" id="KW-0812">Transmembrane</keyword>
<evidence type="ECO:0000259" key="5">
    <source>
        <dbReference type="PROSITE" id="PS51635"/>
    </source>
</evidence>
<proteinExistence type="predicted"/>
<gene>
    <name evidence="6" type="primary">suhR</name>
    <name evidence="6" type="ORF">MHEL_10580</name>
</gene>
<feature type="transmembrane region" description="Helical" evidence="4">
    <location>
        <begin position="148"/>
        <end position="175"/>
    </location>
</feature>
<dbReference type="GO" id="GO:0016787">
    <property type="term" value="F:hydrolase activity"/>
    <property type="evidence" value="ECO:0007669"/>
    <property type="project" value="UniProtKB-UniRule"/>
</dbReference>
<feature type="short sequence motif" description="DGA/G" evidence="2">
    <location>
        <begin position="388"/>
        <end position="390"/>
    </location>
</feature>
<protein>
    <submittedName>
        <fullName evidence="6">RpoH suppressor</fullName>
    </submittedName>
</protein>
<dbReference type="EMBL" id="AP022596">
    <property type="protein sequence ID" value="BBY62815.1"/>
    <property type="molecule type" value="Genomic_DNA"/>
</dbReference>
<evidence type="ECO:0000313" key="6">
    <source>
        <dbReference type="EMBL" id="BBY62815.1"/>
    </source>
</evidence>
<evidence type="ECO:0000313" key="7">
    <source>
        <dbReference type="Proteomes" id="UP000467148"/>
    </source>
</evidence>
<reference evidence="6 7" key="1">
    <citation type="journal article" date="2019" name="Emerg. Microbes Infect.">
        <title>Comprehensive subspecies identification of 175 nontuberculous mycobacteria species based on 7547 genomic profiles.</title>
        <authorList>
            <person name="Matsumoto Y."/>
            <person name="Kinjo T."/>
            <person name="Motooka D."/>
            <person name="Nabeya D."/>
            <person name="Jung N."/>
            <person name="Uechi K."/>
            <person name="Horii T."/>
            <person name="Iida T."/>
            <person name="Fujita J."/>
            <person name="Nakamura S."/>
        </authorList>
    </citation>
    <scope>NUCLEOTIDE SEQUENCE [LARGE SCALE GENOMIC DNA]</scope>
    <source>
        <strain evidence="6 7">JCM 30396</strain>
    </source>
</reference>
<keyword evidence="4" id="KW-1133">Transmembrane helix</keyword>
<comment type="caution">
    <text evidence="2">Lacks conserved residue(s) required for the propagation of feature annotation.</text>
</comment>
<feature type="region of interest" description="Disordered" evidence="3">
    <location>
        <begin position="615"/>
        <end position="657"/>
    </location>
</feature>
<accession>A0A7I7T3P0</accession>
<dbReference type="AlphaFoldDB" id="A0A7I7T3P0"/>
<feature type="transmembrane region" description="Helical" evidence="4">
    <location>
        <begin position="117"/>
        <end position="142"/>
    </location>
</feature>
<dbReference type="InterPro" id="IPR002641">
    <property type="entry name" value="PNPLA_dom"/>
</dbReference>
<keyword evidence="4" id="KW-0472">Membrane</keyword>
<dbReference type="KEGG" id="mhev:MHEL_10580"/>
<dbReference type="SUPFAM" id="SSF52151">
    <property type="entry name" value="FabD/lysophospholipase-like"/>
    <property type="match status" value="1"/>
</dbReference>
<sequence>MTIPTTKPDLECDVVMKGGITSGVIYPRAVCTLAQTYRLRSIGGSSAGAIAAAGAAAAEFGRASGGFTLLEALPADITAQENGESVLFRLFQPTKKTLPLYRAFTAGMGKPAGKIRIAVALIAGYGWWALLGAIPGIVVTVACAQGHGLALVAGVLAGVVLALIGAIVGVACGAARTLGTVSSKNFGLCTGMPGAGAAGAPALTPWLHAKFQSMAGLSSDSGPLTFGTLASSGIELRMMTTNITRRQPMPMPWATQEYFFEPDQMRKLFPAEVVDWMVSHPPSVGSDGIPLSPIDVRKRDLLRAQAGSKKPWPNPDDLPVIVSTRMSLSFPLLITAVPLYAVNYSLEANRTARAAADAWLQANPHATSAEGAAALGTAPTFDVNWFSDGGICANLPVHFFDAPLPTRPTFAIDLESFPPDIHKSSIQTENCYLPVENGEGLLRPWTTLPTSGVAALSSFLSQIVDTARGWLDAAQLVMPGYRDRVVTIYHDDTEGGMNLAMKEATVTDLADRGAAAAALLVDKFTGTLGGKPAGWGWENQRWIRFRTSTVGLDEWIRRFRAGYGFAAPNTTPYPALAGPNATADLPSYQFGSTTRRNQANAQTGELTTLADTWATSSALSAGAPRPRPRLRPTPDDGATAPSADPPIQTVLDSEPPG</sequence>
<evidence type="ECO:0000256" key="4">
    <source>
        <dbReference type="SAM" id="Phobius"/>
    </source>
</evidence>
<evidence type="ECO:0000256" key="2">
    <source>
        <dbReference type="PROSITE-ProRule" id="PRU01161"/>
    </source>
</evidence>
<keyword evidence="1 2" id="KW-0443">Lipid metabolism</keyword>
<dbReference type="InterPro" id="IPR016035">
    <property type="entry name" value="Acyl_Trfase/lysoPLipase"/>
</dbReference>
<keyword evidence="2" id="KW-0378">Hydrolase</keyword>
<dbReference type="PROSITE" id="PS51635">
    <property type="entry name" value="PNPLA"/>
    <property type="match status" value="1"/>
</dbReference>
<keyword evidence="7" id="KW-1185">Reference proteome</keyword>